<dbReference type="OrthoDB" id="74360at2759"/>
<keyword evidence="3" id="KW-0503">Monooxygenase</keyword>
<proteinExistence type="inferred from homology"/>
<protein>
    <submittedName>
        <fullName evidence="3">Putative 4-hydroxyacetophenone monooxygenase protein</fullName>
    </submittedName>
</protein>
<feature type="compositionally biased region" description="Polar residues" evidence="2">
    <location>
        <begin position="22"/>
        <end position="32"/>
    </location>
</feature>
<dbReference type="Gene3D" id="3.50.50.60">
    <property type="entry name" value="FAD/NAD(P)-binding domain"/>
    <property type="match status" value="3"/>
</dbReference>
<dbReference type="Pfam" id="PF13450">
    <property type="entry name" value="NAD_binding_8"/>
    <property type="match status" value="1"/>
</dbReference>
<accession>M7TLI3</accession>
<dbReference type="SUPFAM" id="SSF51905">
    <property type="entry name" value="FAD/NAD(P)-binding domain"/>
    <property type="match status" value="2"/>
</dbReference>
<dbReference type="EMBL" id="KB706405">
    <property type="protein sequence ID" value="EMR67590.1"/>
    <property type="molecule type" value="Genomic_DNA"/>
</dbReference>
<dbReference type="PRINTS" id="PR00368">
    <property type="entry name" value="FADPNR"/>
</dbReference>
<reference evidence="4" key="1">
    <citation type="journal article" date="2013" name="Genome Announc.">
        <title>Draft genome sequence of the grapevine dieback fungus Eutypa lata UCR-EL1.</title>
        <authorList>
            <person name="Blanco-Ulate B."/>
            <person name="Rolshausen P.E."/>
            <person name="Cantu D."/>
        </authorList>
    </citation>
    <scope>NUCLEOTIDE SEQUENCE [LARGE SCALE GENOMIC DNA]</scope>
    <source>
        <strain evidence="4">UCR-EL1</strain>
    </source>
</reference>
<dbReference type="KEGG" id="ela:UCREL1_5400"/>
<feature type="region of interest" description="Disordered" evidence="2">
    <location>
        <begin position="1"/>
        <end position="37"/>
    </location>
</feature>
<keyword evidence="3" id="KW-0560">Oxidoreductase</keyword>
<comment type="similarity">
    <text evidence="1">Belongs to the FAD-binding monooxygenase family.</text>
</comment>
<keyword evidence="4" id="KW-1185">Reference proteome</keyword>
<dbReference type="eggNOG" id="KOG1399">
    <property type="taxonomic scope" value="Eukaryota"/>
</dbReference>
<dbReference type="InterPro" id="IPR036188">
    <property type="entry name" value="FAD/NAD-bd_sf"/>
</dbReference>
<dbReference type="GO" id="GO:0004497">
    <property type="term" value="F:monooxygenase activity"/>
    <property type="evidence" value="ECO:0007669"/>
    <property type="project" value="UniProtKB-KW"/>
</dbReference>
<evidence type="ECO:0000256" key="1">
    <source>
        <dbReference type="ARBA" id="ARBA00010139"/>
    </source>
</evidence>
<gene>
    <name evidence="3" type="ORF">UCREL1_5400</name>
</gene>
<name>M7TLI3_EUTLA</name>
<evidence type="ECO:0000313" key="4">
    <source>
        <dbReference type="Proteomes" id="UP000012174"/>
    </source>
</evidence>
<evidence type="ECO:0000313" key="3">
    <source>
        <dbReference type="EMBL" id="EMR67590.1"/>
    </source>
</evidence>
<dbReference type="OMA" id="HGFPYTY"/>
<dbReference type="HOGENOM" id="CLU_006937_6_1_1"/>
<feature type="compositionally biased region" description="Polar residues" evidence="2">
    <location>
        <begin position="1"/>
        <end position="13"/>
    </location>
</feature>
<sequence>MTADSLENVTSRSKAGVGEETLNGSSGQSPTVANGVASPEVVEDAIRPLLKQPESSKYPEAKFELEDRYIDEPRSLRVVVIGAGLTGVTAGVLLPAKVPGIKLTIFEKNADVGGTWFENVYPGVRCDIPAHVYQSSFSPNTKWSEQFAQGAEIRNYWQGISKKYDVYKNLKLSHKVEELRWDETEAVWRVQVRNLATDEVFVEEADFVLNAIGRFNAWKLPDYPGLNDFRGLLRHASHYDPAFNPTGKRIAVIGNGASGIQLVSNLQKHVGHLDVYARNKTWISASFAGDDTSIEPIPISKELQESFENPAKYLEFRKEMEQKYWRGIQSLFKGSDLNESARENFIEIMKQRLVKRPELLEKLIPDFSPNCRRLTPGPSYLEAITEDHVEYIQTPIKRFTETGIETTDGKHREVDAIFCATGANVDSVPPFSIWAGDKDLAALWRADGEFGFPYTYLGVATPGFPNLGFILGPHGTGRGGTVPHSVEVQVSFFAKLLRKVGREGIKTIQPSKRAADEFVDYSDAFFSKTVLSENCSSWYNSGTPGSRIHGLWPGSGSHLTIILREPRWEDWEYEYLSGTGNRFAWYFGKGYTKKELDPQSDITSYLQDPAKIDLRDLHESWWNVP</sequence>
<dbReference type="AlphaFoldDB" id="M7TLI3"/>
<dbReference type="PANTHER" id="PTHR42877:SF6">
    <property type="entry name" value="MONOOXYGENASE, PUTATIVE (AFU_ORTHOLOGUE AFUA_3G15050)-RELATED"/>
    <property type="match status" value="1"/>
</dbReference>
<dbReference type="InterPro" id="IPR051209">
    <property type="entry name" value="FAD-bind_Monooxygenase_sf"/>
</dbReference>
<dbReference type="Proteomes" id="UP000012174">
    <property type="component" value="Unassembled WGS sequence"/>
</dbReference>
<evidence type="ECO:0000256" key="2">
    <source>
        <dbReference type="SAM" id="MobiDB-lite"/>
    </source>
</evidence>
<organism evidence="3 4">
    <name type="scientific">Eutypa lata (strain UCR-EL1)</name>
    <name type="common">Grapevine dieback disease fungus</name>
    <name type="synonym">Eutypa armeniacae</name>
    <dbReference type="NCBI Taxonomy" id="1287681"/>
    <lineage>
        <taxon>Eukaryota</taxon>
        <taxon>Fungi</taxon>
        <taxon>Dikarya</taxon>
        <taxon>Ascomycota</taxon>
        <taxon>Pezizomycotina</taxon>
        <taxon>Sordariomycetes</taxon>
        <taxon>Xylariomycetidae</taxon>
        <taxon>Xylariales</taxon>
        <taxon>Diatrypaceae</taxon>
        <taxon>Eutypa</taxon>
    </lineage>
</organism>
<dbReference type="PANTHER" id="PTHR42877">
    <property type="entry name" value="L-ORNITHINE N(5)-MONOOXYGENASE-RELATED"/>
    <property type="match status" value="1"/>
</dbReference>